<evidence type="ECO:0000313" key="2">
    <source>
        <dbReference type="Proteomes" id="UP000821598"/>
    </source>
</evidence>
<proteinExistence type="predicted"/>
<sequence length="202" mass="22155">MQVADCVQMLPGRTANAIQSRMAALKLGPRAIARADWSPEDDAIVRCIWETPGTLKSQMHLLPKRSWRAIHDRGIDLGLGPRGKKRGASAYSWVTEEVDRILGEFSGLTAEQIAKRSVASRTRITQVLKAGHGSKYYVSGWTQTRITNGGTLSAQWTAGKRADVAKPVKKTHAEHSRAFRARRRAAQGPANPFSTILMQVAA</sequence>
<accession>A0ABX2NPT7</accession>
<dbReference type="RefSeq" id="WP_176367831.1">
    <property type="nucleotide sequence ID" value="NZ_JBNDKO010000003.1"/>
</dbReference>
<reference evidence="1 2" key="1">
    <citation type="submission" date="2019-08" db="EMBL/GenBank/DDBJ databases">
        <title>Paraburkholderia simonii sp. nov. and P. youngii sp. nov. Brazilian and Mexican Mimosa-associated rhizobia.</title>
        <authorList>
            <person name="Mavima L."/>
            <person name="Beukes C.W."/>
            <person name="Palmer M."/>
            <person name="De Meyer S.E."/>
            <person name="James E.K."/>
            <person name="Maluk M."/>
            <person name="Avontuur J.R."/>
            <person name="Chan W.Y."/>
            <person name="Venter S.N."/>
            <person name="Steenkamp E.T."/>
        </authorList>
    </citation>
    <scope>NUCLEOTIDE SEQUENCE [LARGE SCALE GENOMIC DNA]</scope>
    <source>
        <strain evidence="1 2">JPY454</strain>
    </source>
</reference>
<gene>
    <name evidence="1" type="ORF">FSB64_21900</name>
</gene>
<keyword evidence="2" id="KW-1185">Reference proteome</keyword>
<comment type="caution">
    <text evidence="1">The sequence shown here is derived from an EMBL/GenBank/DDBJ whole genome shotgun (WGS) entry which is preliminary data.</text>
</comment>
<dbReference type="EMBL" id="VOMC01000023">
    <property type="protein sequence ID" value="NVI06372.1"/>
    <property type="molecule type" value="Genomic_DNA"/>
</dbReference>
<dbReference type="Proteomes" id="UP000821598">
    <property type="component" value="Unassembled WGS sequence"/>
</dbReference>
<evidence type="ECO:0000313" key="1">
    <source>
        <dbReference type="EMBL" id="NVI06372.1"/>
    </source>
</evidence>
<organism evidence="1 2">
    <name type="scientific">Paraburkholderia youngii</name>
    <dbReference type="NCBI Taxonomy" id="2782701"/>
    <lineage>
        <taxon>Bacteria</taxon>
        <taxon>Pseudomonadati</taxon>
        <taxon>Pseudomonadota</taxon>
        <taxon>Betaproteobacteria</taxon>
        <taxon>Burkholderiales</taxon>
        <taxon>Burkholderiaceae</taxon>
        <taxon>Paraburkholderia</taxon>
    </lineage>
</organism>
<protein>
    <submittedName>
        <fullName evidence="1">Uncharacterized protein</fullName>
    </submittedName>
</protein>
<name>A0ABX2NPT7_9BURK</name>